<accession>A0AAV0PUU6</accession>
<reference evidence="1" key="1">
    <citation type="submission" date="2022-08" db="EMBL/GenBank/DDBJ databases">
        <authorList>
            <person name="Gutierrez-Valencia J."/>
        </authorList>
    </citation>
    <scope>NUCLEOTIDE SEQUENCE</scope>
</reference>
<proteinExistence type="predicted"/>
<organism evidence="1 2">
    <name type="scientific">Linum tenue</name>
    <dbReference type="NCBI Taxonomy" id="586396"/>
    <lineage>
        <taxon>Eukaryota</taxon>
        <taxon>Viridiplantae</taxon>
        <taxon>Streptophyta</taxon>
        <taxon>Embryophyta</taxon>
        <taxon>Tracheophyta</taxon>
        <taxon>Spermatophyta</taxon>
        <taxon>Magnoliopsida</taxon>
        <taxon>eudicotyledons</taxon>
        <taxon>Gunneridae</taxon>
        <taxon>Pentapetalae</taxon>
        <taxon>rosids</taxon>
        <taxon>fabids</taxon>
        <taxon>Malpighiales</taxon>
        <taxon>Linaceae</taxon>
        <taxon>Linum</taxon>
    </lineage>
</organism>
<name>A0AAV0PUU6_9ROSI</name>
<keyword evidence="2" id="KW-1185">Reference proteome</keyword>
<evidence type="ECO:0000313" key="1">
    <source>
        <dbReference type="EMBL" id="CAI0474745.1"/>
    </source>
</evidence>
<comment type="caution">
    <text evidence="1">The sequence shown here is derived from an EMBL/GenBank/DDBJ whole genome shotgun (WGS) entry which is preliminary data.</text>
</comment>
<gene>
    <name evidence="1" type="ORF">LITE_LOCUS40175</name>
</gene>
<evidence type="ECO:0000313" key="2">
    <source>
        <dbReference type="Proteomes" id="UP001154282"/>
    </source>
</evidence>
<sequence>MRLPLRFLNLKLQ</sequence>
<dbReference type="Proteomes" id="UP001154282">
    <property type="component" value="Unassembled WGS sequence"/>
</dbReference>
<protein>
    <submittedName>
        <fullName evidence="1">Uncharacterized protein</fullName>
    </submittedName>
</protein>
<dbReference type="EMBL" id="CAMGYJ010000009">
    <property type="protein sequence ID" value="CAI0474745.1"/>
    <property type="molecule type" value="Genomic_DNA"/>
</dbReference>